<feature type="compositionally biased region" description="Basic and acidic residues" evidence="7">
    <location>
        <begin position="85"/>
        <end position="94"/>
    </location>
</feature>
<dbReference type="AlphaFoldDB" id="A0AB34FF41"/>
<dbReference type="InterPro" id="IPR001570">
    <property type="entry name" value="Peptidase_M4_C_domain"/>
</dbReference>
<evidence type="ECO:0000256" key="2">
    <source>
        <dbReference type="ARBA" id="ARBA00022670"/>
    </source>
</evidence>
<dbReference type="Gene3D" id="1.10.390.10">
    <property type="entry name" value="Neutral Protease Domain 2"/>
    <property type="match status" value="1"/>
</dbReference>
<keyword evidence="6" id="KW-0482">Metalloprotease</keyword>
<reference evidence="10" key="1">
    <citation type="submission" date="2023-01" db="EMBL/GenBank/DDBJ databases">
        <title>The growth and conidiation of Purpureocillium lavendulum are regulated by nitrogen source and histone H3K14 acetylation.</title>
        <authorList>
            <person name="Tang P."/>
            <person name="Han J."/>
            <person name="Zhang C."/>
            <person name="Tang P."/>
            <person name="Qi F."/>
            <person name="Zhang K."/>
            <person name="Liang L."/>
        </authorList>
    </citation>
    <scope>NUCLEOTIDE SEQUENCE</scope>
    <source>
        <strain evidence="10">YMF1.00683</strain>
    </source>
</reference>
<sequence>MPGPCYIVPPHLLRGIAESEHNSEATRRRARVSLATREHFAKSRFERLIALSQASPGGVSRPCPIIPEVLLSRLSVSEHVDEAARSRAKRDLDHLQTLSAKKPEGGEDRSKNAPYRAVYDAEHAEGERGLPGKLVRAEGQDKVKDHAVNEAYDNVGHVLDFYLKKFHWKSIDNKNAKVISSVHFGESYENAFWDHEKFQMVFGDGGEYIGKFTGCIDVIGHEITHAVTEHTSPLDYQGQPGALNEHVSDVFGIMIKQKLEDEKAHDADWLVGEGCLLPGVKGQALRSMKSPGKAYDDPRFGKDPQVDNMDKYDDTYEDNGGVHIYSGIPNKAFYLAAVAFGGFSWEKAGQIWWKTMNSGRVASRCTFEQFADVTIDVAKEEFGEEAAKTVRKAWDEVGVTGSA</sequence>
<dbReference type="PANTHER" id="PTHR43579:SF1">
    <property type="entry name" value="NEUTRAL METALLOPROTEINASE"/>
    <property type="match status" value="1"/>
</dbReference>
<dbReference type="GO" id="GO:0006508">
    <property type="term" value="P:proteolysis"/>
    <property type="evidence" value="ECO:0007669"/>
    <property type="project" value="UniProtKB-KW"/>
</dbReference>
<feature type="region of interest" description="Disordered" evidence="7">
    <location>
        <begin position="85"/>
        <end position="113"/>
    </location>
</feature>
<dbReference type="PRINTS" id="PR00730">
    <property type="entry name" value="THERMOLYSIN"/>
</dbReference>
<evidence type="ECO:0000313" key="11">
    <source>
        <dbReference type="Proteomes" id="UP001163105"/>
    </source>
</evidence>
<evidence type="ECO:0000259" key="8">
    <source>
        <dbReference type="Pfam" id="PF01447"/>
    </source>
</evidence>
<keyword evidence="3" id="KW-0479">Metal-binding</keyword>
<dbReference type="InterPro" id="IPR013856">
    <property type="entry name" value="Peptidase_M4_domain"/>
</dbReference>
<dbReference type="Proteomes" id="UP001163105">
    <property type="component" value="Unassembled WGS sequence"/>
</dbReference>
<keyword evidence="2" id="KW-0645">Protease</keyword>
<gene>
    <name evidence="10" type="ORF">O9K51_09656</name>
</gene>
<evidence type="ECO:0000259" key="9">
    <source>
        <dbReference type="Pfam" id="PF02868"/>
    </source>
</evidence>
<evidence type="ECO:0000313" key="10">
    <source>
        <dbReference type="EMBL" id="KAJ6437828.1"/>
    </source>
</evidence>
<evidence type="ECO:0000256" key="6">
    <source>
        <dbReference type="ARBA" id="ARBA00023049"/>
    </source>
</evidence>
<dbReference type="GO" id="GO:0004222">
    <property type="term" value="F:metalloendopeptidase activity"/>
    <property type="evidence" value="ECO:0007669"/>
    <property type="project" value="InterPro"/>
</dbReference>
<dbReference type="Pfam" id="PF02868">
    <property type="entry name" value="Peptidase_M4_C"/>
    <property type="match status" value="1"/>
</dbReference>
<dbReference type="InterPro" id="IPR023612">
    <property type="entry name" value="Peptidase_M4"/>
</dbReference>
<keyword evidence="11" id="KW-1185">Reference proteome</keyword>
<dbReference type="PANTHER" id="PTHR43579">
    <property type="match status" value="1"/>
</dbReference>
<dbReference type="InterPro" id="IPR052759">
    <property type="entry name" value="Metalloprotease_M4"/>
</dbReference>
<evidence type="ECO:0000256" key="5">
    <source>
        <dbReference type="ARBA" id="ARBA00022833"/>
    </source>
</evidence>
<dbReference type="GO" id="GO:0046872">
    <property type="term" value="F:metal ion binding"/>
    <property type="evidence" value="ECO:0007669"/>
    <property type="project" value="UniProtKB-KW"/>
</dbReference>
<feature type="domain" description="Peptidase M4" evidence="8">
    <location>
        <begin position="109"/>
        <end position="229"/>
    </location>
</feature>
<evidence type="ECO:0000256" key="1">
    <source>
        <dbReference type="ARBA" id="ARBA00009388"/>
    </source>
</evidence>
<comment type="similarity">
    <text evidence="1">Belongs to the peptidase M4 family.</text>
</comment>
<keyword evidence="5" id="KW-0862">Zinc</keyword>
<keyword evidence="4" id="KW-0378">Hydrolase</keyword>
<accession>A0AB34FF41</accession>
<feature type="compositionally biased region" description="Basic and acidic residues" evidence="7">
    <location>
        <begin position="101"/>
        <end position="111"/>
    </location>
</feature>
<dbReference type="SUPFAM" id="SSF55486">
    <property type="entry name" value="Metalloproteases ('zincins'), catalytic domain"/>
    <property type="match status" value="1"/>
</dbReference>
<name>A0AB34FF41_9HYPO</name>
<proteinExistence type="inferred from homology"/>
<comment type="caution">
    <text evidence="10">The sequence shown here is derived from an EMBL/GenBank/DDBJ whole genome shotgun (WGS) entry which is preliminary data.</text>
</comment>
<feature type="domain" description="Peptidase M4 C-terminal" evidence="9">
    <location>
        <begin position="233"/>
        <end position="399"/>
    </location>
</feature>
<organism evidence="10 11">
    <name type="scientific">Purpureocillium lavendulum</name>
    <dbReference type="NCBI Taxonomy" id="1247861"/>
    <lineage>
        <taxon>Eukaryota</taxon>
        <taxon>Fungi</taxon>
        <taxon>Dikarya</taxon>
        <taxon>Ascomycota</taxon>
        <taxon>Pezizomycotina</taxon>
        <taxon>Sordariomycetes</taxon>
        <taxon>Hypocreomycetidae</taxon>
        <taxon>Hypocreales</taxon>
        <taxon>Ophiocordycipitaceae</taxon>
        <taxon>Purpureocillium</taxon>
    </lineage>
</organism>
<dbReference type="CDD" id="cd09597">
    <property type="entry name" value="M4_TLP"/>
    <property type="match status" value="1"/>
</dbReference>
<dbReference type="InterPro" id="IPR027268">
    <property type="entry name" value="Peptidase_M4/M1_CTD_sf"/>
</dbReference>
<dbReference type="Pfam" id="PF01447">
    <property type="entry name" value="Peptidase_M4"/>
    <property type="match status" value="1"/>
</dbReference>
<evidence type="ECO:0000256" key="7">
    <source>
        <dbReference type="SAM" id="MobiDB-lite"/>
    </source>
</evidence>
<dbReference type="EMBL" id="JAQHRD010000010">
    <property type="protein sequence ID" value="KAJ6437828.1"/>
    <property type="molecule type" value="Genomic_DNA"/>
</dbReference>
<protein>
    <submittedName>
        <fullName evidence="10">Mitochondrial carrier protein</fullName>
    </submittedName>
</protein>
<evidence type="ECO:0000256" key="4">
    <source>
        <dbReference type="ARBA" id="ARBA00022801"/>
    </source>
</evidence>
<evidence type="ECO:0000256" key="3">
    <source>
        <dbReference type="ARBA" id="ARBA00022723"/>
    </source>
</evidence>
<dbReference type="Gene3D" id="3.10.170.10">
    <property type="match status" value="1"/>
</dbReference>